<accession>A0A8H5EWG8</accession>
<organism evidence="2 3">
    <name type="scientific">Ephemerocybe angulata</name>
    <dbReference type="NCBI Taxonomy" id="980116"/>
    <lineage>
        <taxon>Eukaryota</taxon>
        <taxon>Fungi</taxon>
        <taxon>Dikarya</taxon>
        <taxon>Basidiomycota</taxon>
        <taxon>Agaricomycotina</taxon>
        <taxon>Agaricomycetes</taxon>
        <taxon>Agaricomycetidae</taxon>
        <taxon>Agaricales</taxon>
        <taxon>Agaricineae</taxon>
        <taxon>Psathyrellaceae</taxon>
        <taxon>Ephemerocybe</taxon>
    </lineage>
</organism>
<dbReference type="Pfam" id="PF00248">
    <property type="entry name" value="Aldo_ket_red"/>
    <property type="match status" value="1"/>
</dbReference>
<reference evidence="2 3" key="1">
    <citation type="journal article" date="2020" name="ISME J.">
        <title>Uncovering the hidden diversity of litter-decomposition mechanisms in mushroom-forming fungi.</title>
        <authorList>
            <person name="Floudas D."/>
            <person name="Bentzer J."/>
            <person name="Ahren D."/>
            <person name="Johansson T."/>
            <person name="Persson P."/>
            <person name="Tunlid A."/>
        </authorList>
    </citation>
    <scope>NUCLEOTIDE SEQUENCE [LARGE SCALE GENOMIC DNA]</scope>
    <source>
        <strain evidence="2 3">CBS 175.51</strain>
    </source>
</reference>
<gene>
    <name evidence="2" type="ORF">D9611_007019</name>
</gene>
<dbReference type="AlphaFoldDB" id="A0A8H5EWG8"/>
<evidence type="ECO:0000259" key="1">
    <source>
        <dbReference type="Pfam" id="PF00248"/>
    </source>
</evidence>
<dbReference type="Gene3D" id="3.20.20.100">
    <property type="entry name" value="NADP-dependent oxidoreductase domain"/>
    <property type="match status" value="1"/>
</dbReference>
<name>A0A8H5EWG8_9AGAR</name>
<dbReference type="InterPro" id="IPR023210">
    <property type="entry name" value="NADP_OxRdtase_dom"/>
</dbReference>
<dbReference type="Proteomes" id="UP000541558">
    <property type="component" value="Unassembled WGS sequence"/>
</dbReference>
<dbReference type="EMBL" id="JAACJK010000221">
    <property type="protein sequence ID" value="KAF5314548.1"/>
    <property type="molecule type" value="Genomic_DNA"/>
</dbReference>
<keyword evidence="3" id="KW-1185">Reference proteome</keyword>
<proteinExistence type="predicted"/>
<protein>
    <recommendedName>
        <fullName evidence="1">NADP-dependent oxidoreductase domain-containing protein</fullName>
    </recommendedName>
</protein>
<comment type="caution">
    <text evidence="2">The sequence shown here is derived from an EMBL/GenBank/DDBJ whole genome shotgun (WGS) entry which is preliminary data.</text>
</comment>
<sequence>MHLNEAMFAPLRPSNRKWASTYRKLAGVHISPICLGVMSIGDKCHEYGMGLMPKKESFNLVDVYYDLGGNIIDTANFYVQSA</sequence>
<feature type="domain" description="NADP-dependent oxidoreductase" evidence="1">
    <location>
        <begin position="32"/>
        <end position="80"/>
    </location>
</feature>
<evidence type="ECO:0000313" key="3">
    <source>
        <dbReference type="Proteomes" id="UP000541558"/>
    </source>
</evidence>
<dbReference type="OrthoDB" id="48988at2759"/>
<dbReference type="SUPFAM" id="SSF51430">
    <property type="entry name" value="NAD(P)-linked oxidoreductase"/>
    <property type="match status" value="1"/>
</dbReference>
<evidence type="ECO:0000313" key="2">
    <source>
        <dbReference type="EMBL" id="KAF5314548.1"/>
    </source>
</evidence>
<dbReference type="InterPro" id="IPR036812">
    <property type="entry name" value="NAD(P)_OxRdtase_dom_sf"/>
</dbReference>